<name>A0AAN8W8P6_9MAGN</name>
<dbReference type="GO" id="GO:0005506">
    <property type="term" value="F:iron ion binding"/>
    <property type="evidence" value="ECO:0007669"/>
    <property type="project" value="InterPro"/>
</dbReference>
<dbReference type="PRINTS" id="PR00385">
    <property type="entry name" value="P450"/>
</dbReference>
<sequence length="813" mass="92824">MEISWSFVLWTALPLALLIHFLWPKRPSNFPPGPPGWPVIGNMLELGKLPHREMVALKEKYGPVIGLRVGASNLIVISSADVAANFFKNHDAEFADRFVHDVSKCRDYHKGSLSLSPYGTHWRVLRRICTVEMLVGKRLNETAAVRRKCVDQMLLQIEDEARNLRPIHVPQLIFYTSFNILGNMMFSRDLLDPSCKDVLGLCKAIIGIIEVSAVPNLADAYPWLGRWDLQGLRRTMNNVLDEAIGFASRFVRERIEERQMRVDQNRPKDFLDVLLDYEGDGKEEPAKFSEHTINIFILELFMGGADTSSITIEWVMSELLCKPELLPLLLLIHFLWPQRPRNFPPGPPCWPVIGNMFELGKLPHREMLALKEKYGPVVGLKIGASKIIVILSANVAAKFFKNHDIQFADRFVHDVSKCRDFHKGSLSLAPYGTLWRVLRRIGTVEMLVGRRLNETAPVRRKCVDQMLLQIEDNVRDLKPIHVPQLIFYTSFNILGNMMFSRDLLDPSCKDISGLCKAIIGMLELSAVPNLADAYPWLGRLDLQGLRCEMNNALDEAIGIASRFVRERIEERQMRVEQNRPKDFLDVLLDYEGDGKEEPAKFSEHTINIFILELFMGGADTTSITIEWVMSELLCKPECVAKAKDELNRVVGPNNKLEESHIDELHYLQAVVKETLRLHPPVPFLVPRKAIKDAKFMGYDIPKDTEVFVNAWGIGRDEDNWAEPNCFNPERFLGSKMDYKGQHYEFIPFGSGRRMCMGLPLAHRMLHLISGSLLHCFDWELQKSVTRDMMDVEKMGVAVRKAEALQVMAKKRTS</sequence>
<evidence type="ECO:0000256" key="5">
    <source>
        <dbReference type="PIRSR" id="PIRSR602401-1"/>
    </source>
</evidence>
<feature type="signal peptide" evidence="6">
    <location>
        <begin position="1"/>
        <end position="24"/>
    </location>
</feature>
<keyword evidence="5" id="KW-0349">Heme</keyword>
<dbReference type="PROSITE" id="PS00086">
    <property type="entry name" value="CYTOCHROME_P450"/>
    <property type="match status" value="1"/>
</dbReference>
<evidence type="ECO:0000256" key="4">
    <source>
        <dbReference type="ARBA" id="ARBA00023004"/>
    </source>
</evidence>
<dbReference type="FunFam" id="1.10.630.10:FF:000007">
    <property type="entry name" value="Cytochrome P450 76C4"/>
    <property type="match status" value="1"/>
</dbReference>
<evidence type="ECO:0000256" key="6">
    <source>
        <dbReference type="SAM" id="SignalP"/>
    </source>
</evidence>
<keyword evidence="8" id="KW-1185">Reference proteome</keyword>
<accession>A0AAN8W8P6</accession>
<keyword evidence="4 5" id="KW-0408">Iron</keyword>
<reference evidence="7 8" key="1">
    <citation type="submission" date="2023-12" db="EMBL/GenBank/DDBJ databases">
        <title>A high-quality genome assembly for Dillenia turbinata (Dilleniales).</title>
        <authorList>
            <person name="Chanderbali A."/>
        </authorList>
    </citation>
    <scope>NUCLEOTIDE SEQUENCE [LARGE SCALE GENOMIC DNA]</scope>
    <source>
        <strain evidence="7">LSX21</strain>
        <tissue evidence="7">Leaf</tissue>
    </source>
</reference>
<dbReference type="Gene3D" id="1.10.630.10">
    <property type="entry name" value="Cytochrome P450"/>
    <property type="match status" value="2"/>
</dbReference>
<dbReference type="PANTHER" id="PTHR47950:SF14">
    <property type="entry name" value="CYTOCHROME P450 76A2-LIKE ISOFORM X1"/>
    <property type="match status" value="1"/>
</dbReference>
<keyword evidence="2 5" id="KW-0479">Metal-binding</keyword>
<dbReference type="InterPro" id="IPR017972">
    <property type="entry name" value="Cyt_P450_CS"/>
</dbReference>
<dbReference type="Proteomes" id="UP001370490">
    <property type="component" value="Unassembled WGS sequence"/>
</dbReference>
<protein>
    <submittedName>
        <fullName evidence="7">Cytochrome P450</fullName>
    </submittedName>
</protein>
<proteinExistence type="inferred from homology"/>
<dbReference type="AlphaFoldDB" id="A0AAN8W8P6"/>
<dbReference type="GO" id="GO:0020037">
    <property type="term" value="F:heme binding"/>
    <property type="evidence" value="ECO:0007669"/>
    <property type="project" value="InterPro"/>
</dbReference>
<feature type="chain" id="PRO_5042854212" evidence="6">
    <location>
        <begin position="25"/>
        <end position="813"/>
    </location>
</feature>
<evidence type="ECO:0000256" key="1">
    <source>
        <dbReference type="ARBA" id="ARBA00010617"/>
    </source>
</evidence>
<dbReference type="GO" id="GO:0004497">
    <property type="term" value="F:monooxygenase activity"/>
    <property type="evidence" value="ECO:0007669"/>
    <property type="project" value="InterPro"/>
</dbReference>
<evidence type="ECO:0000256" key="3">
    <source>
        <dbReference type="ARBA" id="ARBA00023002"/>
    </source>
</evidence>
<feature type="binding site" description="axial binding residue" evidence="5">
    <location>
        <position position="755"/>
    </location>
    <ligand>
        <name>heme</name>
        <dbReference type="ChEBI" id="CHEBI:30413"/>
    </ligand>
    <ligandPart>
        <name>Fe</name>
        <dbReference type="ChEBI" id="CHEBI:18248"/>
    </ligandPart>
</feature>
<dbReference type="InterPro" id="IPR002401">
    <property type="entry name" value="Cyt_P450_E_grp-I"/>
</dbReference>
<keyword evidence="3" id="KW-0560">Oxidoreductase</keyword>
<dbReference type="PANTHER" id="PTHR47950">
    <property type="entry name" value="CYTOCHROME P450, FAMILY 76, SUBFAMILY C, POLYPEPTIDE 5-RELATED"/>
    <property type="match status" value="1"/>
</dbReference>
<dbReference type="InterPro" id="IPR036396">
    <property type="entry name" value="Cyt_P450_sf"/>
</dbReference>
<dbReference type="PRINTS" id="PR00463">
    <property type="entry name" value="EP450I"/>
</dbReference>
<evidence type="ECO:0000256" key="2">
    <source>
        <dbReference type="ARBA" id="ARBA00022723"/>
    </source>
</evidence>
<dbReference type="InterPro" id="IPR001128">
    <property type="entry name" value="Cyt_P450"/>
</dbReference>
<evidence type="ECO:0000313" key="8">
    <source>
        <dbReference type="Proteomes" id="UP001370490"/>
    </source>
</evidence>
<organism evidence="7 8">
    <name type="scientific">Dillenia turbinata</name>
    <dbReference type="NCBI Taxonomy" id="194707"/>
    <lineage>
        <taxon>Eukaryota</taxon>
        <taxon>Viridiplantae</taxon>
        <taxon>Streptophyta</taxon>
        <taxon>Embryophyta</taxon>
        <taxon>Tracheophyta</taxon>
        <taxon>Spermatophyta</taxon>
        <taxon>Magnoliopsida</taxon>
        <taxon>eudicotyledons</taxon>
        <taxon>Gunneridae</taxon>
        <taxon>Pentapetalae</taxon>
        <taxon>Dilleniales</taxon>
        <taxon>Dilleniaceae</taxon>
        <taxon>Dillenia</taxon>
    </lineage>
</organism>
<comment type="similarity">
    <text evidence="1">Belongs to the cytochrome P450 family.</text>
</comment>
<dbReference type="GO" id="GO:0016705">
    <property type="term" value="F:oxidoreductase activity, acting on paired donors, with incorporation or reduction of molecular oxygen"/>
    <property type="evidence" value="ECO:0007669"/>
    <property type="project" value="InterPro"/>
</dbReference>
<dbReference type="EMBL" id="JBAMMX010000003">
    <property type="protein sequence ID" value="KAK6943956.1"/>
    <property type="molecule type" value="Genomic_DNA"/>
</dbReference>
<gene>
    <name evidence="7" type="ORF">RJ641_025058</name>
</gene>
<dbReference type="SUPFAM" id="SSF48264">
    <property type="entry name" value="Cytochrome P450"/>
    <property type="match status" value="2"/>
</dbReference>
<comment type="cofactor">
    <cofactor evidence="5">
        <name>heme</name>
        <dbReference type="ChEBI" id="CHEBI:30413"/>
    </cofactor>
</comment>
<evidence type="ECO:0000313" key="7">
    <source>
        <dbReference type="EMBL" id="KAK6943956.1"/>
    </source>
</evidence>
<dbReference type="Pfam" id="PF00067">
    <property type="entry name" value="p450"/>
    <property type="match status" value="2"/>
</dbReference>
<comment type="caution">
    <text evidence="7">The sequence shown here is derived from an EMBL/GenBank/DDBJ whole genome shotgun (WGS) entry which is preliminary data.</text>
</comment>
<keyword evidence="6" id="KW-0732">Signal</keyword>
<dbReference type="CDD" id="cd11073">
    <property type="entry name" value="CYP76-like"/>
    <property type="match status" value="1"/>
</dbReference>